<proteinExistence type="predicted"/>
<dbReference type="EMBL" id="JAGPYM010000013">
    <property type="protein sequence ID" value="KAH6887933.1"/>
    <property type="molecule type" value="Genomic_DNA"/>
</dbReference>
<keyword evidence="2" id="KW-1185">Reference proteome</keyword>
<organism evidence="1 2">
    <name type="scientific">Thelonectria olida</name>
    <dbReference type="NCBI Taxonomy" id="1576542"/>
    <lineage>
        <taxon>Eukaryota</taxon>
        <taxon>Fungi</taxon>
        <taxon>Dikarya</taxon>
        <taxon>Ascomycota</taxon>
        <taxon>Pezizomycotina</taxon>
        <taxon>Sordariomycetes</taxon>
        <taxon>Hypocreomycetidae</taxon>
        <taxon>Hypocreales</taxon>
        <taxon>Nectriaceae</taxon>
        <taxon>Thelonectria</taxon>
    </lineage>
</organism>
<evidence type="ECO:0000313" key="1">
    <source>
        <dbReference type="EMBL" id="KAH6887933.1"/>
    </source>
</evidence>
<dbReference type="AlphaFoldDB" id="A0A9P9AND4"/>
<sequence>MAFLCAYGHPTFQLDSSSASLLTLGGKKSVQANSASEPRERMPTMGPEMLHHRTTQKPWATPVPVCFAIASPREGCRTPPECRRRVAGHASWARAKHAQRLWRQSAEPGGFERRLWRHWLRLCLLRRAVRPAPKGLSCVVVFQRGLPGPAGTWGCGGSGRGAGRDGRAGTVQMMNSGFGWACSMTSEDVDKCWLASALCGRGGGVVELPP</sequence>
<comment type="caution">
    <text evidence="1">The sequence shown here is derived from an EMBL/GenBank/DDBJ whole genome shotgun (WGS) entry which is preliminary data.</text>
</comment>
<dbReference type="Proteomes" id="UP000777438">
    <property type="component" value="Unassembled WGS sequence"/>
</dbReference>
<evidence type="ECO:0000313" key="2">
    <source>
        <dbReference type="Proteomes" id="UP000777438"/>
    </source>
</evidence>
<gene>
    <name evidence="1" type="ORF">B0T10DRAFT_62961</name>
</gene>
<accession>A0A9P9AND4</accession>
<name>A0A9P9AND4_9HYPO</name>
<protein>
    <submittedName>
        <fullName evidence="1">Uncharacterized protein</fullName>
    </submittedName>
</protein>
<reference evidence="1 2" key="1">
    <citation type="journal article" date="2021" name="Nat. Commun.">
        <title>Genetic determinants of endophytism in the Arabidopsis root mycobiome.</title>
        <authorList>
            <person name="Mesny F."/>
            <person name="Miyauchi S."/>
            <person name="Thiergart T."/>
            <person name="Pickel B."/>
            <person name="Atanasova L."/>
            <person name="Karlsson M."/>
            <person name="Huettel B."/>
            <person name="Barry K.W."/>
            <person name="Haridas S."/>
            <person name="Chen C."/>
            <person name="Bauer D."/>
            <person name="Andreopoulos W."/>
            <person name="Pangilinan J."/>
            <person name="LaButti K."/>
            <person name="Riley R."/>
            <person name="Lipzen A."/>
            <person name="Clum A."/>
            <person name="Drula E."/>
            <person name="Henrissat B."/>
            <person name="Kohler A."/>
            <person name="Grigoriev I.V."/>
            <person name="Martin F.M."/>
            <person name="Hacquard S."/>
        </authorList>
    </citation>
    <scope>NUCLEOTIDE SEQUENCE [LARGE SCALE GENOMIC DNA]</scope>
    <source>
        <strain evidence="1 2">MPI-CAGE-CH-0241</strain>
    </source>
</reference>